<dbReference type="EMBL" id="LS483476">
    <property type="protein sequence ID" value="SQI59882.1"/>
    <property type="molecule type" value="Genomic_DNA"/>
</dbReference>
<protein>
    <recommendedName>
        <fullName evidence="3">HicA family toxin-antitoxin system</fullName>
    </recommendedName>
</protein>
<accession>A0A2X4WMF3</accession>
<evidence type="ECO:0000313" key="2">
    <source>
        <dbReference type="Proteomes" id="UP000249134"/>
    </source>
</evidence>
<dbReference type="KEGG" id="blen:NCTC4824_02510"/>
<proteinExistence type="predicted"/>
<keyword evidence="2" id="KW-1185">Reference proteome</keyword>
<sequence>MADDFELKPNELEVEPIFEGRTYERHQFKFSINENEYTGHFHKGEIQWLNPHPKQDLGEEQLKSLETQIYQLMQEHGIADETEDLEIKPMFDDKPQEAHIFKLTIQGNEYKGVFHEGKIQWLHPTPKRNFKEEHVEKIEEKIHEKMQSEKLK</sequence>
<dbReference type="RefSeq" id="WP_066139259.1">
    <property type="nucleotide sequence ID" value="NZ_CBCSGM010000001.1"/>
</dbReference>
<evidence type="ECO:0008006" key="3">
    <source>
        <dbReference type="Google" id="ProtNLM"/>
    </source>
</evidence>
<organism evidence="1 2">
    <name type="scientific">Lederbergia lenta</name>
    <name type="common">Bacillus lentus</name>
    <dbReference type="NCBI Taxonomy" id="1467"/>
    <lineage>
        <taxon>Bacteria</taxon>
        <taxon>Bacillati</taxon>
        <taxon>Bacillota</taxon>
        <taxon>Bacilli</taxon>
        <taxon>Bacillales</taxon>
        <taxon>Bacillaceae</taxon>
        <taxon>Lederbergia</taxon>
    </lineage>
</organism>
<dbReference type="Proteomes" id="UP000249134">
    <property type="component" value="Chromosome 1"/>
</dbReference>
<dbReference type="AlphaFoldDB" id="A0A2X4WMF3"/>
<gene>
    <name evidence="1" type="ORF">NCTC4824_02510</name>
</gene>
<name>A0A2X4WMF3_LEDLE</name>
<evidence type="ECO:0000313" key="1">
    <source>
        <dbReference type="EMBL" id="SQI59882.1"/>
    </source>
</evidence>
<reference evidence="1 2" key="1">
    <citation type="submission" date="2018-06" db="EMBL/GenBank/DDBJ databases">
        <authorList>
            <consortium name="Pathogen Informatics"/>
            <person name="Doyle S."/>
        </authorList>
    </citation>
    <scope>NUCLEOTIDE SEQUENCE [LARGE SCALE GENOMIC DNA]</scope>
    <source>
        <strain evidence="1 2">NCTC4824</strain>
    </source>
</reference>